<dbReference type="PROSITE" id="PS50089">
    <property type="entry name" value="ZF_RING_2"/>
    <property type="match status" value="1"/>
</dbReference>
<dbReference type="GO" id="GO:0008270">
    <property type="term" value="F:zinc ion binding"/>
    <property type="evidence" value="ECO:0007669"/>
    <property type="project" value="UniProtKB-KW"/>
</dbReference>
<sequence>MSTRYWCHMCNTSQPTVETTMKDDHPLSSPIRKCSICGSDFVEVLEYPNGDRVDEIRIVMNSNANVPQSYIQYLSDILREVEDRNIIEARANANFETVSNQALNEDIVVKNPASKEYVDSLVEVNLSEENQDLCAICREDFKPSNKGVILKCNHIFHKDCITDWFGHQNSCPVCKTKV</sequence>
<proteinExistence type="predicted"/>
<organism evidence="5">
    <name type="scientific">viral metagenome</name>
    <dbReference type="NCBI Taxonomy" id="1070528"/>
    <lineage>
        <taxon>unclassified sequences</taxon>
        <taxon>metagenomes</taxon>
        <taxon>organismal metagenomes</taxon>
    </lineage>
</organism>
<dbReference type="InterPro" id="IPR001841">
    <property type="entry name" value="Znf_RING"/>
</dbReference>
<dbReference type="Pfam" id="PF21312">
    <property type="entry name" value="WHD_ORC1"/>
    <property type="match status" value="1"/>
</dbReference>
<keyword evidence="3" id="KW-0862">Zinc</keyword>
<dbReference type="Gene3D" id="3.30.40.10">
    <property type="entry name" value="Zinc/RING finger domain, C3HC4 (zinc finger)"/>
    <property type="match status" value="1"/>
</dbReference>
<protein>
    <recommendedName>
        <fullName evidence="4">RING-type domain-containing protein</fullName>
    </recommendedName>
</protein>
<dbReference type="PANTHER" id="PTHR45931:SF16">
    <property type="entry name" value="RING_U-BOX SUPERFAMILY PROTEIN"/>
    <property type="match status" value="1"/>
</dbReference>
<evidence type="ECO:0000256" key="3">
    <source>
        <dbReference type="ARBA" id="ARBA00022833"/>
    </source>
</evidence>
<dbReference type="SUPFAM" id="SSF57850">
    <property type="entry name" value="RING/U-box"/>
    <property type="match status" value="1"/>
</dbReference>
<dbReference type="GO" id="GO:0061630">
    <property type="term" value="F:ubiquitin protein ligase activity"/>
    <property type="evidence" value="ECO:0007669"/>
    <property type="project" value="TreeGrafter"/>
</dbReference>
<dbReference type="InterPro" id="IPR051834">
    <property type="entry name" value="RING_finger_E3_ligase"/>
</dbReference>
<evidence type="ECO:0000256" key="1">
    <source>
        <dbReference type="ARBA" id="ARBA00022723"/>
    </source>
</evidence>
<dbReference type="SMART" id="SM00184">
    <property type="entry name" value="RING"/>
    <property type="match status" value="1"/>
</dbReference>
<dbReference type="AlphaFoldDB" id="A0A6C0LKH8"/>
<evidence type="ECO:0000259" key="4">
    <source>
        <dbReference type="PROSITE" id="PS50089"/>
    </source>
</evidence>
<dbReference type="InterPro" id="IPR013083">
    <property type="entry name" value="Znf_RING/FYVE/PHD"/>
</dbReference>
<name>A0A6C0LKH8_9ZZZZ</name>
<reference evidence="5" key="1">
    <citation type="journal article" date="2020" name="Nature">
        <title>Giant virus diversity and host interactions through global metagenomics.</title>
        <authorList>
            <person name="Schulz F."/>
            <person name="Roux S."/>
            <person name="Paez-Espino D."/>
            <person name="Jungbluth S."/>
            <person name="Walsh D.A."/>
            <person name="Denef V.J."/>
            <person name="McMahon K.D."/>
            <person name="Konstantinidis K.T."/>
            <person name="Eloe-Fadrosh E.A."/>
            <person name="Kyrpides N.C."/>
            <person name="Woyke T."/>
        </authorList>
    </citation>
    <scope>NUCLEOTIDE SEQUENCE</scope>
    <source>
        <strain evidence="5">GVMAG-M-3300027833-19</strain>
    </source>
</reference>
<dbReference type="GO" id="GO:0006511">
    <property type="term" value="P:ubiquitin-dependent protein catabolic process"/>
    <property type="evidence" value="ECO:0007669"/>
    <property type="project" value="TreeGrafter"/>
</dbReference>
<evidence type="ECO:0000313" key="5">
    <source>
        <dbReference type="EMBL" id="QHU30495.1"/>
    </source>
</evidence>
<evidence type="ECO:0000256" key="2">
    <source>
        <dbReference type="ARBA" id="ARBA00022771"/>
    </source>
</evidence>
<dbReference type="EMBL" id="MN740509">
    <property type="protein sequence ID" value="QHU30495.1"/>
    <property type="molecule type" value="Genomic_DNA"/>
</dbReference>
<dbReference type="Pfam" id="PF13639">
    <property type="entry name" value="zf-RING_2"/>
    <property type="match status" value="1"/>
</dbReference>
<dbReference type="InterPro" id="IPR048867">
    <property type="entry name" value="WHD_ORC1"/>
</dbReference>
<dbReference type="PANTHER" id="PTHR45931">
    <property type="entry name" value="SI:CH211-59O9.10"/>
    <property type="match status" value="1"/>
</dbReference>
<keyword evidence="2" id="KW-0863">Zinc-finger</keyword>
<dbReference type="GO" id="GO:0005634">
    <property type="term" value="C:nucleus"/>
    <property type="evidence" value="ECO:0007669"/>
    <property type="project" value="TreeGrafter"/>
</dbReference>
<accession>A0A6C0LKH8</accession>
<feature type="domain" description="RING-type" evidence="4">
    <location>
        <begin position="134"/>
        <end position="175"/>
    </location>
</feature>
<keyword evidence="1" id="KW-0479">Metal-binding</keyword>